<feature type="chain" id="PRO_5007171775" description="Peptidase C39-like domain-containing protein" evidence="1">
    <location>
        <begin position="28"/>
        <end position="278"/>
    </location>
</feature>
<comment type="caution">
    <text evidence="3">The sequence shown here is derived from an EMBL/GenBank/DDBJ whole genome shotgun (WGS) entry which is preliminary data.</text>
</comment>
<dbReference type="Gene3D" id="3.90.70.10">
    <property type="entry name" value="Cysteine proteinases"/>
    <property type="match status" value="1"/>
</dbReference>
<dbReference type="PROSITE" id="PS51257">
    <property type="entry name" value="PROKAR_LIPOPROTEIN"/>
    <property type="match status" value="1"/>
</dbReference>
<accession>A0A124FMZ7</accession>
<proteinExistence type="predicted"/>
<dbReference type="Proteomes" id="UP000064249">
    <property type="component" value="Unassembled WGS sequence"/>
</dbReference>
<name>A0A124FMZ7_9CHLR</name>
<protein>
    <recommendedName>
        <fullName evidence="2">Peptidase C39-like domain-containing protein</fullName>
    </recommendedName>
</protein>
<feature type="domain" description="Peptidase C39-like" evidence="2">
    <location>
        <begin position="108"/>
        <end position="244"/>
    </location>
</feature>
<dbReference type="EMBL" id="LGFU01000040">
    <property type="protein sequence ID" value="KUK46313.1"/>
    <property type="molecule type" value="Genomic_DNA"/>
</dbReference>
<evidence type="ECO:0000259" key="2">
    <source>
        <dbReference type="Pfam" id="PF13529"/>
    </source>
</evidence>
<dbReference type="PANTHER" id="PTHR37806">
    <property type="entry name" value="LMO0724 PROTEIN"/>
    <property type="match status" value="1"/>
</dbReference>
<keyword evidence="1" id="KW-0732">Signal</keyword>
<dbReference type="AlphaFoldDB" id="A0A124FMZ7"/>
<gene>
    <name evidence="3" type="ORF">XD73_0808</name>
</gene>
<dbReference type="InterPro" id="IPR039564">
    <property type="entry name" value="Peptidase_C39-like"/>
</dbReference>
<feature type="signal peptide" evidence="1">
    <location>
        <begin position="1"/>
        <end position="27"/>
    </location>
</feature>
<evidence type="ECO:0000313" key="4">
    <source>
        <dbReference type="Proteomes" id="UP000064249"/>
    </source>
</evidence>
<reference evidence="3 4" key="1">
    <citation type="journal article" date="2015" name="MBio">
        <title>Genome-Resolved Metagenomic Analysis Reveals Roles for Candidate Phyla and Other Microbial Community Members in Biogeochemical Transformations in Oil Reservoirs.</title>
        <authorList>
            <person name="Hu P."/>
            <person name="Tom L."/>
            <person name="Singh A."/>
            <person name="Thomas B.C."/>
            <person name="Baker B.J."/>
            <person name="Piceno Y.M."/>
            <person name="Andersen G.L."/>
            <person name="Banfield J.F."/>
        </authorList>
    </citation>
    <scope>NUCLEOTIDE SEQUENCE [LARGE SCALE GENOMIC DNA]</scope>
    <source>
        <strain evidence="3">46_16</strain>
    </source>
</reference>
<evidence type="ECO:0000313" key="3">
    <source>
        <dbReference type="EMBL" id="KUK46313.1"/>
    </source>
</evidence>
<evidence type="ECO:0000256" key="1">
    <source>
        <dbReference type="SAM" id="SignalP"/>
    </source>
</evidence>
<organism evidence="3 4">
    <name type="scientific">Anaerolinea thermophila</name>
    <dbReference type="NCBI Taxonomy" id="167964"/>
    <lineage>
        <taxon>Bacteria</taxon>
        <taxon>Bacillati</taxon>
        <taxon>Chloroflexota</taxon>
        <taxon>Anaerolineae</taxon>
        <taxon>Anaerolineales</taxon>
        <taxon>Anaerolineaceae</taxon>
        <taxon>Anaerolinea</taxon>
    </lineage>
</organism>
<dbReference type="Pfam" id="PF13529">
    <property type="entry name" value="Peptidase_C39_2"/>
    <property type="match status" value="1"/>
</dbReference>
<sequence>MKRMDFLICLLSGMILLQSCSTNMIHANDLSPTLSIEEQVAATLAALEDDLAQTPSLVGQVDAEQNIHSVEITQEIPADPPAGEASDPQQLPAEHYIYNIWGHRQYFSIGCEASAAMDWARYFGVEINEFNFQYQLPQSDNPDLGFVGSVEGPWGQVPPYAYGVHAAPVAQVLREQYAMNAWGVKDFTIDQLKAEVAADRPVIAWVIGNVVGGVPYEYTDARGNTTMVAAYEHVVIVTGYSEETIRYMNNGKFYDIPTEYFLNSWKVLGNMVVYLQSD</sequence>
<dbReference type="PANTHER" id="PTHR37806:SF1">
    <property type="entry name" value="PEPTIDASE C39-LIKE DOMAIN-CONTAINING PROTEIN"/>
    <property type="match status" value="1"/>
</dbReference>